<reference evidence="2" key="1">
    <citation type="submission" date="2018-05" db="EMBL/GenBank/DDBJ databases">
        <authorList>
            <person name="Lanie J.A."/>
            <person name="Ng W.-L."/>
            <person name="Kazmierczak K.M."/>
            <person name="Andrzejewski T.M."/>
            <person name="Davidsen T.M."/>
            <person name="Wayne K.J."/>
            <person name="Tettelin H."/>
            <person name="Glass J.I."/>
            <person name="Rusch D."/>
            <person name="Podicherti R."/>
            <person name="Tsui H.-C.T."/>
            <person name="Winkler M.E."/>
        </authorList>
    </citation>
    <scope>NUCLEOTIDE SEQUENCE</scope>
</reference>
<gene>
    <name evidence="2" type="ORF">METZ01_LOCUS39338</name>
</gene>
<protein>
    <recommendedName>
        <fullName evidence="1">Beta-lactamase-related domain-containing protein</fullName>
    </recommendedName>
</protein>
<name>A0A381R5I7_9ZZZZ</name>
<dbReference type="InterPro" id="IPR050789">
    <property type="entry name" value="Diverse_Enzym_Activities"/>
</dbReference>
<dbReference type="InterPro" id="IPR012338">
    <property type="entry name" value="Beta-lactam/transpept-like"/>
</dbReference>
<dbReference type="PANTHER" id="PTHR43283:SF7">
    <property type="entry name" value="BETA-LACTAMASE-RELATED DOMAIN-CONTAINING PROTEIN"/>
    <property type="match status" value="1"/>
</dbReference>
<dbReference type="SUPFAM" id="SSF56601">
    <property type="entry name" value="beta-lactamase/transpeptidase-like"/>
    <property type="match status" value="1"/>
</dbReference>
<evidence type="ECO:0000259" key="1">
    <source>
        <dbReference type="Pfam" id="PF00144"/>
    </source>
</evidence>
<dbReference type="InterPro" id="IPR001466">
    <property type="entry name" value="Beta-lactam-related"/>
</dbReference>
<dbReference type="Gene3D" id="3.40.710.10">
    <property type="entry name" value="DD-peptidase/beta-lactamase superfamily"/>
    <property type="match status" value="1"/>
</dbReference>
<evidence type="ECO:0000313" key="2">
    <source>
        <dbReference type="EMBL" id="SUZ86484.1"/>
    </source>
</evidence>
<dbReference type="EMBL" id="UINC01001683">
    <property type="protein sequence ID" value="SUZ86484.1"/>
    <property type="molecule type" value="Genomic_DNA"/>
</dbReference>
<organism evidence="2">
    <name type="scientific">marine metagenome</name>
    <dbReference type="NCBI Taxonomy" id="408172"/>
    <lineage>
        <taxon>unclassified sequences</taxon>
        <taxon>metagenomes</taxon>
        <taxon>ecological metagenomes</taxon>
    </lineage>
</organism>
<dbReference type="PANTHER" id="PTHR43283">
    <property type="entry name" value="BETA-LACTAMASE-RELATED"/>
    <property type="match status" value="1"/>
</dbReference>
<sequence length="404" mass="46768">MTFTLKNQVLTLIVFLLLFIFDNSFAESLEFPNGDWTQKAPSEVNISEEKVNTLFDLSFADSATQAVVLIKDGYLIGERYAEEFDASSFGTSWSMAKSFYAALIGISIDRDEIRSLDDKVGLYLEFFNDERSEVTIRDLLDMTSGLEYPENEHENMFFLYDQLEYAQQIGMEKEPGTLFEYNNVNSMLLGDILQKATGQRADELLVERIFSKIGINDFTLWRDGAGNVLTYCCIDMSARDYSKFGLLFSRNGNWDGEEIISKDYVDETFTQVWDLTPQWWTDSERGYSLHWWISKNDEEGSIFNASGKYGQYIFVDRKNDIIFTRITKYHPTSGSVQNWGLFNRYNKIKDVDRLVNLLQFYIDNNLLDLSKDIESPLTLDEGYSEEFYQNYGEIIDSIANLSRD</sequence>
<feature type="domain" description="Beta-lactamase-related" evidence="1">
    <location>
        <begin position="66"/>
        <end position="331"/>
    </location>
</feature>
<accession>A0A381R5I7</accession>
<dbReference type="Pfam" id="PF00144">
    <property type="entry name" value="Beta-lactamase"/>
    <property type="match status" value="1"/>
</dbReference>
<dbReference type="AlphaFoldDB" id="A0A381R5I7"/>
<proteinExistence type="predicted"/>